<comment type="caution">
    <text evidence="1">The sequence shown here is derived from an EMBL/GenBank/DDBJ whole genome shotgun (WGS) entry which is preliminary data.</text>
</comment>
<dbReference type="Gramene" id="mRNA:HanXRQr2_Chr09g0396171">
    <property type="protein sequence ID" value="CDS:HanXRQr2_Chr09g0396171.1"/>
    <property type="gene ID" value="HanXRQr2_Chr09g0396171"/>
</dbReference>
<proteinExistence type="predicted"/>
<reference evidence="1" key="2">
    <citation type="submission" date="2020-06" db="EMBL/GenBank/DDBJ databases">
        <title>Helianthus annuus Genome sequencing and assembly Release 2.</title>
        <authorList>
            <person name="Gouzy J."/>
            <person name="Langlade N."/>
            <person name="Munos S."/>
        </authorList>
    </citation>
    <scope>NUCLEOTIDE SEQUENCE</scope>
    <source>
        <tissue evidence="1">Leaves</tissue>
    </source>
</reference>
<evidence type="ECO:0000313" key="1">
    <source>
        <dbReference type="EMBL" id="KAF5791560.1"/>
    </source>
</evidence>
<protein>
    <submittedName>
        <fullName evidence="1">Uncharacterized protein</fullName>
    </submittedName>
</protein>
<keyword evidence="2" id="KW-1185">Reference proteome</keyword>
<dbReference type="AlphaFoldDB" id="A0A9K3I7X6"/>
<sequence length="56" mass="6762">MGFGKTNDNDGHFWRVCLLYPNFVWVYRGQNLTMFYIKSYLLLCVDNLELCYVKRC</sequence>
<dbReference type="EMBL" id="MNCJ02000324">
    <property type="protein sequence ID" value="KAF5791560.1"/>
    <property type="molecule type" value="Genomic_DNA"/>
</dbReference>
<evidence type="ECO:0000313" key="2">
    <source>
        <dbReference type="Proteomes" id="UP000215914"/>
    </source>
</evidence>
<gene>
    <name evidence="1" type="ORF">HanXRQr2_Chr09g0396171</name>
</gene>
<dbReference type="Proteomes" id="UP000215914">
    <property type="component" value="Unassembled WGS sequence"/>
</dbReference>
<accession>A0A9K3I7X6</accession>
<name>A0A9K3I7X6_HELAN</name>
<reference evidence="1" key="1">
    <citation type="journal article" date="2017" name="Nature">
        <title>The sunflower genome provides insights into oil metabolism, flowering and Asterid evolution.</title>
        <authorList>
            <person name="Badouin H."/>
            <person name="Gouzy J."/>
            <person name="Grassa C.J."/>
            <person name="Murat F."/>
            <person name="Staton S.E."/>
            <person name="Cottret L."/>
            <person name="Lelandais-Briere C."/>
            <person name="Owens G.L."/>
            <person name="Carrere S."/>
            <person name="Mayjonade B."/>
            <person name="Legrand L."/>
            <person name="Gill N."/>
            <person name="Kane N.C."/>
            <person name="Bowers J.E."/>
            <person name="Hubner S."/>
            <person name="Bellec A."/>
            <person name="Berard A."/>
            <person name="Berges H."/>
            <person name="Blanchet N."/>
            <person name="Boniface M.C."/>
            <person name="Brunel D."/>
            <person name="Catrice O."/>
            <person name="Chaidir N."/>
            <person name="Claudel C."/>
            <person name="Donnadieu C."/>
            <person name="Faraut T."/>
            <person name="Fievet G."/>
            <person name="Helmstetter N."/>
            <person name="King M."/>
            <person name="Knapp S.J."/>
            <person name="Lai Z."/>
            <person name="Le Paslier M.C."/>
            <person name="Lippi Y."/>
            <person name="Lorenzon L."/>
            <person name="Mandel J.R."/>
            <person name="Marage G."/>
            <person name="Marchand G."/>
            <person name="Marquand E."/>
            <person name="Bret-Mestries E."/>
            <person name="Morien E."/>
            <person name="Nambeesan S."/>
            <person name="Nguyen T."/>
            <person name="Pegot-Espagnet P."/>
            <person name="Pouilly N."/>
            <person name="Raftis F."/>
            <person name="Sallet E."/>
            <person name="Schiex T."/>
            <person name="Thomas J."/>
            <person name="Vandecasteele C."/>
            <person name="Vares D."/>
            <person name="Vear F."/>
            <person name="Vautrin S."/>
            <person name="Crespi M."/>
            <person name="Mangin B."/>
            <person name="Burke J.M."/>
            <person name="Salse J."/>
            <person name="Munos S."/>
            <person name="Vincourt P."/>
            <person name="Rieseberg L.H."/>
            <person name="Langlade N.B."/>
        </authorList>
    </citation>
    <scope>NUCLEOTIDE SEQUENCE</scope>
    <source>
        <tissue evidence="1">Leaves</tissue>
    </source>
</reference>
<organism evidence="1 2">
    <name type="scientific">Helianthus annuus</name>
    <name type="common">Common sunflower</name>
    <dbReference type="NCBI Taxonomy" id="4232"/>
    <lineage>
        <taxon>Eukaryota</taxon>
        <taxon>Viridiplantae</taxon>
        <taxon>Streptophyta</taxon>
        <taxon>Embryophyta</taxon>
        <taxon>Tracheophyta</taxon>
        <taxon>Spermatophyta</taxon>
        <taxon>Magnoliopsida</taxon>
        <taxon>eudicotyledons</taxon>
        <taxon>Gunneridae</taxon>
        <taxon>Pentapetalae</taxon>
        <taxon>asterids</taxon>
        <taxon>campanulids</taxon>
        <taxon>Asterales</taxon>
        <taxon>Asteraceae</taxon>
        <taxon>Asteroideae</taxon>
        <taxon>Heliantheae alliance</taxon>
        <taxon>Heliantheae</taxon>
        <taxon>Helianthus</taxon>
    </lineage>
</organism>